<sequence>MRTRLRRRLIAFVGLLALMGSALIGTASASAPQAAAAAPDSDGIQYRVLVFTKSTGGDTAVTAAGVTAIRRLGEQLRFAVQVTDDARKFDQEHLKKYRAVVFLNTSGDVLTTAQQNAFEAYYRAGGGFVGIGSAIDAQPSWQFLSDVLGTRAAGRTDVQQGTIKVADRVHDASKNLPEYWTRSDAWYNFKANVRGKSHVLATVVEDPFESQPGGNTVTGISGGTMGADHPVTWCKDYQGGRSFYTALGNTVAGFSEANLRAHLGGAIKWAAGQADPVYSDCGATVLANYQQTAVALPPNVSEPVGFDVLPDDRILQTDRRGGVRLHDPKSNKTTVLANIPVYQASEDGMYGPGIDSDFKTNRWVYLYYAPPTVKDVKLSTGEIVTQTTPTANAPNTGDSPATWDPWVGYFQLSRFKFVDATADEPAHLDVASEQEIMRVPVNRGACCHVAGDIDFDSQDNLWMVTGDDTPAGGGNSGGFGPFNDMLTTTGQLNAPHVDARRSSLNTNDLRGKVLRISVKDGDIASGEQNDFGGAYTVPAGNLFPVGKDKTRPEVYAMGFRNPFRIQVDDKGVAYVTDYSPDSQTPQNFRGPAGTGRVEIVRKPANYGWPLCYRTDLPYYRWNFNTSTPLDSPPQAFECDNPDRGPQNNSRWNLSGGPTVEPGLEYGPPITNPDVWYSYTPENRADNPIGTPCFAYYNGSGATTCPRLFPELGTGGVGPHGAATYRYDPKNPDPTKFPPYYDKAVFFGEFTRDTLREIRLDSQNRVFKINNLLDCGGLTPQRVPQTTNPFECDTPMDMQFDENGHFYLLTYGDGFFTVNNDAGLYRWDYVRGQRAPIPVLSASPTNGPAPLTVQFSSAGSRDPDPADSIRYEWDFTGDGVVDSIDPDPQFTYTTPGQYTARLTVFDSSGKSASANTTVTAGNTAPSVAVNTPVDGGLFSFGESIPFSVTVTDPEDGTIDCDRVEVTFILGHDSHGHAEESVRGCTGVLPTDPDDVSHGGNVFGVVSASYTDRGGAGGVPALTTVAQNQVRQKRQEAEVALEESGTNVATTNDPAGGGQHRGSLGSGDWIALNGPFNLLNSDSLTFRVASTSTQVPAGSPMAAVEVRLDAVNGPILTTATLRSTGDTATWQSQTFPITNPGGRHKVYLVFRSVTGGQTGGNLVNLNWVEFGGQGVSTS</sequence>
<dbReference type="PANTHER" id="PTHR40469">
    <property type="entry name" value="SECRETED GLYCOSYL HYDROLASE"/>
    <property type="match status" value="1"/>
</dbReference>
<organism evidence="6 7">
    <name type="scientific">Actinomadura alba</name>
    <dbReference type="NCBI Taxonomy" id="406431"/>
    <lineage>
        <taxon>Bacteria</taxon>
        <taxon>Bacillati</taxon>
        <taxon>Actinomycetota</taxon>
        <taxon>Actinomycetes</taxon>
        <taxon>Streptosporangiales</taxon>
        <taxon>Thermomonosporaceae</taxon>
        <taxon>Actinomadura</taxon>
    </lineage>
</organism>
<dbReference type="SMART" id="SM00089">
    <property type="entry name" value="PKD"/>
    <property type="match status" value="1"/>
</dbReference>
<dbReference type="InterPro" id="IPR029010">
    <property type="entry name" value="ThuA-like"/>
</dbReference>
<dbReference type="Proteomes" id="UP000805614">
    <property type="component" value="Unassembled WGS sequence"/>
</dbReference>
<gene>
    <name evidence="6" type="ORF">HKK74_05250</name>
</gene>
<dbReference type="EMBL" id="JABVEC010000002">
    <property type="protein sequence ID" value="MBC6464905.1"/>
    <property type="molecule type" value="Genomic_DNA"/>
</dbReference>
<dbReference type="InterPro" id="IPR013783">
    <property type="entry name" value="Ig-like_fold"/>
</dbReference>
<accession>A0ABR7LK75</accession>
<evidence type="ECO:0000259" key="5">
    <source>
        <dbReference type="PROSITE" id="PS51175"/>
    </source>
</evidence>
<dbReference type="CDD" id="cd00146">
    <property type="entry name" value="PKD"/>
    <property type="match status" value="1"/>
</dbReference>
<dbReference type="PROSITE" id="PS50093">
    <property type="entry name" value="PKD"/>
    <property type="match status" value="1"/>
</dbReference>
<evidence type="ECO:0000259" key="4">
    <source>
        <dbReference type="PROSITE" id="PS50093"/>
    </source>
</evidence>
<dbReference type="SUPFAM" id="SSF49785">
    <property type="entry name" value="Galactose-binding domain-like"/>
    <property type="match status" value="1"/>
</dbReference>
<dbReference type="InterPro" id="IPR008979">
    <property type="entry name" value="Galactose-bd-like_sf"/>
</dbReference>
<dbReference type="InterPro" id="IPR011042">
    <property type="entry name" value="6-blade_b-propeller_TolB-like"/>
</dbReference>
<dbReference type="PANTHER" id="PTHR40469:SF2">
    <property type="entry name" value="GALACTOSE-BINDING DOMAIN-LIKE SUPERFAMILY PROTEIN"/>
    <property type="match status" value="1"/>
</dbReference>
<dbReference type="Pfam" id="PF06283">
    <property type="entry name" value="ThuA"/>
    <property type="match status" value="1"/>
</dbReference>
<dbReference type="InterPro" id="IPR005084">
    <property type="entry name" value="CBM6"/>
</dbReference>
<evidence type="ECO:0000256" key="3">
    <source>
        <dbReference type="SAM" id="SignalP"/>
    </source>
</evidence>
<dbReference type="InterPro" id="IPR000601">
    <property type="entry name" value="PKD_dom"/>
</dbReference>
<feature type="region of interest" description="Disordered" evidence="2">
    <location>
        <begin position="639"/>
        <end position="661"/>
    </location>
</feature>
<feature type="region of interest" description="Disordered" evidence="2">
    <location>
        <begin position="1039"/>
        <end position="1060"/>
    </location>
</feature>
<name>A0ABR7LK75_9ACTN</name>
<dbReference type="Pfam" id="PF03422">
    <property type="entry name" value="CBM_6"/>
    <property type="match status" value="1"/>
</dbReference>
<evidence type="ECO:0000313" key="7">
    <source>
        <dbReference type="Proteomes" id="UP000805614"/>
    </source>
</evidence>
<evidence type="ECO:0000256" key="2">
    <source>
        <dbReference type="SAM" id="MobiDB-lite"/>
    </source>
</evidence>
<keyword evidence="7" id="KW-1185">Reference proteome</keyword>
<reference evidence="6 7" key="1">
    <citation type="submission" date="2020-06" db="EMBL/GenBank/DDBJ databases">
        <title>Actinomadura xiongansis sp. nov., isolated from soil of Baiyangdian.</title>
        <authorList>
            <person name="Zhang X."/>
        </authorList>
    </citation>
    <scope>NUCLEOTIDE SEQUENCE [LARGE SCALE GENOMIC DNA]</scope>
    <source>
        <strain evidence="6 7">HBUM206468</strain>
    </source>
</reference>
<proteinExistence type="predicted"/>
<dbReference type="SUPFAM" id="SSF52317">
    <property type="entry name" value="Class I glutamine amidotransferase-like"/>
    <property type="match status" value="1"/>
</dbReference>
<dbReference type="Gene3D" id="2.60.120.260">
    <property type="entry name" value="Galactose-binding domain-like"/>
    <property type="match status" value="1"/>
</dbReference>
<dbReference type="Pfam" id="PF18911">
    <property type="entry name" value="PKD_4"/>
    <property type="match status" value="1"/>
</dbReference>
<dbReference type="Gene3D" id="3.40.50.880">
    <property type="match status" value="1"/>
</dbReference>
<dbReference type="SUPFAM" id="SSF49299">
    <property type="entry name" value="PKD domain"/>
    <property type="match status" value="1"/>
</dbReference>
<dbReference type="RefSeq" id="WP_187241866.1">
    <property type="nucleotide sequence ID" value="NZ_BAAAOK010000008.1"/>
</dbReference>
<dbReference type="InterPro" id="IPR011041">
    <property type="entry name" value="Quinoprot_gluc/sorb_DH_b-prop"/>
</dbReference>
<dbReference type="Gene3D" id="2.60.40.10">
    <property type="entry name" value="Immunoglobulins"/>
    <property type="match status" value="1"/>
</dbReference>
<dbReference type="InterPro" id="IPR006584">
    <property type="entry name" value="Cellulose-bd_IV"/>
</dbReference>
<comment type="caution">
    <text evidence="6">The sequence shown here is derived from an EMBL/GenBank/DDBJ whole genome shotgun (WGS) entry which is preliminary data.</text>
</comment>
<evidence type="ECO:0000313" key="6">
    <source>
        <dbReference type="EMBL" id="MBC6464905.1"/>
    </source>
</evidence>
<dbReference type="Gene3D" id="2.120.10.30">
    <property type="entry name" value="TolB, C-terminal domain"/>
    <property type="match status" value="1"/>
</dbReference>
<dbReference type="InterPro" id="IPR029062">
    <property type="entry name" value="Class_I_gatase-like"/>
</dbReference>
<keyword evidence="1 3" id="KW-0732">Signal</keyword>
<dbReference type="PROSITE" id="PS51175">
    <property type="entry name" value="CBM6"/>
    <property type="match status" value="1"/>
</dbReference>
<dbReference type="SMART" id="SM00606">
    <property type="entry name" value="CBD_IV"/>
    <property type="match status" value="1"/>
</dbReference>
<evidence type="ECO:0000256" key="1">
    <source>
        <dbReference type="ARBA" id="ARBA00022729"/>
    </source>
</evidence>
<feature type="compositionally biased region" description="Polar residues" evidence="2">
    <location>
        <begin position="1042"/>
        <end position="1051"/>
    </location>
</feature>
<feature type="domain" description="CBM6" evidence="5">
    <location>
        <begin position="1031"/>
        <end position="1169"/>
    </location>
</feature>
<feature type="chain" id="PRO_5045596661" evidence="3">
    <location>
        <begin position="30"/>
        <end position="1176"/>
    </location>
</feature>
<feature type="domain" description="PKD" evidence="4">
    <location>
        <begin position="835"/>
        <end position="918"/>
    </location>
</feature>
<dbReference type="Pfam" id="PF07995">
    <property type="entry name" value="GSDH"/>
    <property type="match status" value="2"/>
</dbReference>
<protein>
    <submittedName>
        <fullName evidence="6">ThuA domain-containing protein</fullName>
    </submittedName>
</protein>
<feature type="signal peptide" evidence="3">
    <location>
        <begin position="1"/>
        <end position="29"/>
    </location>
</feature>
<dbReference type="InterPro" id="IPR035986">
    <property type="entry name" value="PKD_dom_sf"/>
</dbReference>
<dbReference type="InterPro" id="IPR022409">
    <property type="entry name" value="PKD/Chitinase_dom"/>
</dbReference>
<dbReference type="CDD" id="cd04084">
    <property type="entry name" value="CBM6_xylanase-like"/>
    <property type="match status" value="1"/>
</dbReference>
<dbReference type="SUPFAM" id="SSF50952">
    <property type="entry name" value="Soluble quinoprotein glucose dehydrogenase"/>
    <property type="match status" value="1"/>
</dbReference>
<dbReference type="InterPro" id="IPR012938">
    <property type="entry name" value="Glc/Sorbosone_DH"/>
</dbReference>